<dbReference type="PANTHER" id="PTHR46098">
    <property type="entry name" value="TRNA (CYTOSINE(38)-C(5))-METHYLTRANSFERASE"/>
    <property type="match status" value="1"/>
</dbReference>
<dbReference type="InterPro" id="IPR029063">
    <property type="entry name" value="SAM-dependent_MTases_sf"/>
</dbReference>
<keyword evidence="3" id="KW-0949">S-adenosyl-L-methionine</keyword>
<dbReference type="PANTHER" id="PTHR46098:SF1">
    <property type="entry name" value="TRNA (CYTOSINE(38)-C(5))-METHYLTRANSFERASE"/>
    <property type="match status" value="1"/>
</dbReference>
<evidence type="ECO:0008006" key="6">
    <source>
        <dbReference type="Google" id="ProtNLM"/>
    </source>
</evidence>
<feature type="compositionally biased region" description="Basic and acidic residues" evidence="4">
    <location>
        <begin position="213"/>
        <end position="245"/>
    </location>
</feature>
<proteinExistence type="predicted"/>
<evidence type="ECO:0000256" key="2">
    <source>
        <dbReference type="ARBA" id="ARBA00022679"/>
    </source>
</evidence>
<evidence type="ECO:0000313" key="5">
    <source>
        <dbReference type="EMBL" id="KKM72415.1"/>
    </source>
</evidence>
<dbReference type="Gene3D" id="3.40.50.150">
    <property type="entry name" value="Vaccinia Virus protein VP39"/>
    <property type="match status" value="1"/>
</dbReference>
<name>A0A0F9M704_9ZZZZ</name>
<comment type="caution">
    <text evidence="5">The sequence shown here is derived from an EMBL/GenBank/DDBJ whole genome shotgun (WGS) entry which is preliminary data.</text>
</comment>
<reference evidence="5" key="1">
    <citation type="journal article" date="2015" name="Nature">
        <title>Complex archaea that bridge the gap between prokaryotes and eukaryotes.</title>
        <authorList>
            <person name="Spang A."/>
            <person name="Saw J.H."/>
            <person name="Jorgensen S.L."/>
            <person name="Zaremba-Niedzwiedzka K."/>
            <person name="Martijn J."/>
            <person name="Lind A.E."/>
            <person name="van Eijk R."/>
            <person name="Schleper C."/>
            <person name="Guy L."/>
            <person name="Ettema T.J."/>
        </authorList>
    </citation>
    <scope>NUCLEOTIDE SEQUENCE</scope>
</reference>
<protein>
    <recommendedName>
        <fullName evidence="6">DNA (cytosine-5-)-methyltransferase</fullName>
    </recommendedName>
</protein>
<sequence>MNELSLFSGYGGFSLGLRLAGLDVRTVGYVEIDPYCQDVLKARIQDGHLDNAPIWPDISAFNGYQCRGLVDIITAGFPCQPHSTAGKRQGESDPRNLWPDTLRVIREVGPRWVLLENVPGILANGYGGTVVGQLSEFGYDCRWGLVSAASIGAPHLRWRWWCLAYAPDYRLGQSRWATEQEGEYQEMGRGEQSGENGGNGDVAYTHRFTGTFRGDDKADANSRGRRKDNKEGSGRIHPRESHATEDGTLAHPQGTGWPTRPSEGESGGFGEVADPTVRRERTLSGSTRGQGQSTIRGACGEGGRDNDWWAAISRLG</sequence>
<evidence type="ECO:0000256" key="3">
    <source>
        <dbReference type="ARBA" id="ARBA00022691"/>
    </source>
</evidence>
<dbReference type="InterPro" id="IPR001525">
    <property type="entry name" value="C5_MeTfrase"/>
</dbReference>
<evidence type="ECO:0000256" key="1">
    <source>
        <dbReference type="ARBA" id="ARBA00022603"/>
    </source>
</evidence>
<dbReference type="GO" id="GO:0032259">
    <property type="term" value="P:methylation"/>
    <property type="evidence" value="ECO:0007669"/>
    <property type="project" value="UniProtKB-KW"/>
</dbReference>
<dbReference type="InterPro" id="IPR050750">
    <property type="entry name" value="C5-MTase"/>
</dbReference>
<dbReference type="SUPFAM" id="SSF53335">
    <property type="entry name" value="S-adenosyl-L-methionine-dependent methyltransferases"/>
    <property type="match status" value="1"/>
</dbReference>
<accession>A0A0F9M704</accession>
<evidence type="ECO:0000256" key="4">
    <source>
        <dbReference type="SAM" id="MobiDB-lite"/>
    </source>
</evidence>
<dbReference type="EMBL" id="LAZR01009476">
    <property type="protein sequence ID" value="KKM72415.1"/>
    <property type="molecule type" value="Genomic_DNA"/>
</dbReference>
<organism evidence="5">
    <name type="scientific">marine sediment metagenome</name>
    <dbReference type="NCBI Taxonomy" id="412755"/>
    <lineage>
        <taxon>unclassified sequences</taxon>
        <taxon>metagenomes</taxon>
        <taxon>ecological metagenomes</taxon>
    </lineage>
</organism>
<dbReference type="AlphaFoldDB" id="A0A0F9M704"/>
<keyword evidence="1" id="KW-0489">Methyltransferase</keyword>
<keyword evidence="2" id="KW-0808">Transferase</keyword>
<gene>
    <name evidence="5" type="ORF">LCGC14_1420730</name>
</gene>
<feature type="compositionally biased region" description="Polar residues" evidence="4">
    <location>
        <begin position="283"/>
        <end position="295"/>
    </location>
</feature>
<dbReference type="PRINTS" id="PR00105">
    <property type="entry name" value="C5METTRFRASE"/>
</dbReference>
<dbReference type="PROSITE" id="PS51679">
    <property type="entry name" value="SAM_MT_C5"/>
    <property type="match status" value="1"/>
</dbReference>
<dbReference type="Pfam" id="PF00145">
    <property type="entry name" value="DNA_methylase"/>
    <property type="match status" value="1"/>
</dbReference>
<dbReference type="GO" id="GO:0008168">
    <property type="term" value="F:methyltransferase activity"/>
    <property type="evidence" value="ECO:0007669"/>
    <property type="project" value="UniProtKB-KW"/>
</dbReference>
<feature type="region of interest" description="Disordered" evidence="4">
    <location>
        <begin position="182"/>
        <end position="306"/>
    </location>
</feature>